<dbReference type="GO" id="GO:0005737">
    <property type="term" value="C:cytoplasm"/>
    <property type="evidence" value="ECO:0007669"/>
    <property type="project" value="UniProtKB-SubCell"/>
</dbReference>
<dbReference type="InterPro" id="IPR002468">
    <property type="entry name" value="Pept_M24A_MAP2"/>
</dbReference>
<keyword evidence="9 12" id="KW-0479">Metal-binding</keyword>
<dbReference type="AlphaFoldDB" id="A0A8J5G1V8"/>
<dbReference type="Pfam" id="PF00557">
    <property type="entry name" value="Peptidase_M24"/>
    <property type="match status" value="2"/>
</dbReference>
<dbReference type="InterPro" id="IPR036390">
    <property type="entry name" value="WH_DNA-bd_sf"/>
</dbReference>
<keyword evidence="7 12" id="KW-0963">Cytoplasm</keyword>
<feature type="binding site" evidence="12">
    <location>
        <position position="460"/>
    </location>
    <ligand>
        <name>substrate</name>
    </ligand>
</feature>
<feature type="binding site" evidence="12">
    <location>
        <position position="495"/>
    </location>
    <ligand>
        <name>a divalent metal cation</name>
        <dbReference type="ChEBI" id="CHEBI:60240"/>
        <label>2</label>
        <note>catalytic</note>
    </ligand>
</feature>
<dbReference type="Gene3D" id="1.10.10.10">
    <property type="entry name" value="Winged helix-like DNA-binding domain superfamily/Winged helix DNA-binding domain"/>
    <property type="match status" value="2"/>
</dbReference>
<dbReference type="PANTHER" id="PTHR45777">
    <property type="entry name" value="METHIONINE AMINOPEPTIDASE 2"/>
    <property type="match status" value="1"/>
</dbReference>
<feature type="binding site" evidence="12">
    <location>
        <position position="480"/>
    </location>
    <ligand>
        <name>a divalent metal cation</name>
        <dbReference type="ChEBI" id="CHEBI:60240"/>
        <label>1</label>
    </ligand>
</feature>
<feature type="region of interest" description="Disordered" evidence="14">
    <location>
        <begin position="306"/>
        <end position="360"/>
    </location>
</feature>
<dbReference type="GO" id="GO:0004239">
    <property type="term" value="F:initiator methionyl aminopeptidase activity"/>
    <property type="evidence" value="ECO:0007669"/>
    <property type="project" value="UniProtKB-UniRule"/>
</dbReference>
<sequence>MYNSVRRAAEVHRQVRKYMRSILKPGMLMTDLCETLENMVRKLIKEDGLEAGIAFPTGCSLNWVAAHWTPNSGDKTVLQYDDVMKLDFGTHIDGDASWRIVDCAFTVAFNPMFNPLLEASREATNAGVKEAGIDVRLCDVGAAIQEVMESYEVEINGKVFQVKSVRNLNGHSIGPYQIHASKSIPIVKGGEQTKMEEGEFFAIETFGSTGKGYVREDLDCSIYMKNFDVGHIPLRLPRAKQLLFTINKNFSTLAFCRRYLDRLGESKYLMALKNLSDTGIVQVNATAEKNDAKLLDRNSKVIMSQTTENDDEEAQADGPALNGSAESAKKKKKKSKAKKKKEPLQQTNPPSIPVDELFPSGEFPEGEIQQYKDDNLWRTTSEEKRELERLEKPMYNSVRRAAEVHRQVRKYMRSILKPGMLMTDLCETLENMVRKLIKEDGLQAGIAFPTGCSLNWVAAHWTPNSGDKTVLQYDDVMKLDFGTHIDGDASWRIVDCAFTVAFNPMFNPLLEASREATNAGVKEAGIDVRLCDVGAAIQEVMESYEVEINGKVFQVKSVRNLNGHSIGPYQIHAGKSVPIVKGGEQTKMEEGEFFAIETFASTGKGYVREDLECSHYMKNFDVGHIPLRLPRAKQLLVTINKSFSTLAFCRRYLDRLGETKYLMALKNLCDTGIVQPYPPLCDVKGSYVSQFEHTILLRPTCKEVISRGDDY</sequence>
<evidence type="ECO:0000313" key="16">
    <source>
        <dbReference type="EMBL" id="KAG6494487.1"/>
    </source>
</evidence>
<comment type="catalytic activity">
    <reaction evidence="1 12 13">
        <text>Release of N-terminal amino acids, preferentially methionine, from peptides and arylamides.</text>
        <dbReference type="EC" id="3.4.11.18"/>
    </reaction>
</comment>
<dbReference type="GO" id="GO:0046872">
    <property type="term" value="F:metal ion binding"/>
    <property type="evidence" value="ECO:0007669"/>
    <property type="project" value="UniProtKB-UniRule"/>
</dbReference>
<dbReference type="GO" id="GO:0006508">
    <property type="term" value="P:proteolysis"/>
    <property type="evidence" value="ECO:0007669"/>
    <property type="project" value="UniProtKB-KW"/>
</dbReference>
<feature type="binding site" evidence="12">
    <location>
        <position position="692"/>
    </location>
    <ligand>
        <name>a divalent metal cation</name>
        <dbReference type="ChEBI" id="CHEBI:60240"/>
        <label>1</label>
    </ligand>
</feature>
<dbReference type="FunFam" id="1.10.10.10:FF:000106">
    <property type="entry name" value="Methionine aminopeptidase 2"/>
    <property type="match status" value="1"/>
</dbReference>
<evidence type="ECO:0000256" key="11">
    <source>
        <dbReference type="ARBA" id="ARBA00056196"/>
    </source>
</evidence>
<feature type="binding site" evidence="12">
    <location>
        <position position="572"/>
    </location>
    <ligand>
        <name>substrate</name>
    </ligand>
</feature>
<feature type="binding site" evidence="12">
    <location>
        <position position="564"/>
    </location>
    <ligand>
        <name>a divalent metal cation</name>
        <dbReference type="ChEBI" id="CHEBI:60240"/>
        <label>2</label>
        <note>catalytic</note>
    </ligand>
</feature>
<dbReference type="InterPro" id="IPR000994">
    <property type="entry name" value="Pept_M24"/>
</dbReference>
<evidence type="ECO:0000256" key="4">
    <source>
        <dbReference type="ARBA" id="ARBA00001954"/>
    </source>
</evidence>
<accession>A0A8J5G1V8</accession>
<dbReference type="NCBIfam" id="TIGR00501">
    <property type="entry name" value="met_pdase_II"/>
    <property type="match status" value="2"/>
</dbReference>
<dbReference type="PANTHER" id="PTHR45777:SF2">
    <property type="entry name" value="METHIONINE AMINOPEPTIDASE 2"/>
    <property type="match status" value="1"/>
</dbReference>
<feature type="binding site" evidence="12">
    <location>
        <position position="597"/>
    </location>
    <ligand>
        <name>a divalent metal cation</name>
        <dbReference type="ChEBI" id="CHEBI:60240"/>
        <label>2</label>
        <note>catalytic</note>
    </ligand>
</feature>
<comment type="subcellular location">
    <subcellularLocation>
        <location evidence="5 12">Cytoplasm</location>
    </subcellularLocation>
</comment>
<organism evidence="16 17">
    <name type="scientific">Zingiber officinale</name>
    <name type="common">Ginger</name>
    <name type="synonym">Amomum zingiber</name>
    <dbReference type="NCBI Taxonomy" id="94328"/>
    <lineage>
        <taxon>Eukaryota</taxon>
        <taxon>Viridiplantae</taxon>
        <taxon>Streptophyta</taxon>
        <taxon>Embryophyta</taxon>
        <taxon>Tracheophyta</taxon>
        <taxon>Spermatophyta</taxon>
        <taxon>Magnoliopsida</taxon>
        <taxon>Liliopsida</taxon>
        <taxon>Zingiberales</taxon>
        <taxon>Zingiberaceae</taxon>
        <taxon>Zingiber</taxon>
    </lineage>
</organism>
<evidence type="ECO:0000256" key="14">
    <source>
        <dbReference type="SAM" id="MobiDB-lite"/>
    </source>
</evidence>
<protein>
    <recommendedName>
        <fullName evidence="12">Methionine aminopeptidase 2</fullName>
        <shortName evidence="12">MAP 2</shortName>
        <shortName evidence="12">MetAP 2</shortName>
        <ecNumber evidence="12">3.4.11.18</ecNumber>
    </recommendedName>
    <alternativeName>
        <fullName evidence="12">Peptidase M</fullName>
    </alternativeName>
</protein>
<dbReference type="SUPFAM" id="SSF46785">
    <property type="entry name" value="Winged helix' DNA-binding domain"/>
    <property type="match status" value="2"/>
</dbReference>
<feature type="domain" description="Peptidase M24" evidence="15">
    <location>
        <begin position="5"/>
        <end position="207"/>
    </location>
</feature>
<evidence type="ECO:0000256" key="6">
    <source>
        <dbReference type="ARBA" id="ARBA00022438"/>
    </source>
</evidence>
<dbReference type="PRINTS" id="PR00599">
    <property type="entry name" value="MAPEPTIDASE"/>
</dbReference>
<evidence type="ECO:0000256" key="9">
    <source>
        <dbReference type="ARBA" id="ARBA00022723"/>
    </source>
</evidence>
<evidence type="ECO:0000256" key="5">
    <source>
        <dbReference type="ARBA" id="ARBA00004496"/>
    </source>
</evidence>
<evidence type="ECO:0000256" key="2">
    <source>
        <dbReference type="ARBA" id="ARBA00001936"/>
    </source>
</evidence>
<comment type="caution">
    <text evidence="16">The sequence shown here is derived from an EMBL/GenBank/DDBJ whole genome shotgun (WGS) entry which is preliminary data.</text>
</comment>
<evidence type="ECO:0000313" key="17">
    <source>
        <dbReference type="Proteomes" id="UP000734854"/>
    </source>
</evidence>
<dbReference type="GO" id="GO:0070006">
    <property type="term" value="F:metalloaminopeptidase activity"/>
    <property type="evidence" value="ECO:0007669"/>
    <property type="project" value="UniProtKB-UniRule"/>
</dbReference>
<evidence type="ECO:0000256" key="3">
    <source>
        <dbReference type="ARBA" id="ARBA00001947"/>
    </source>
</evidence>
<keyword evidence="6 12" id="KW-0031">Aminopeptidase</keyword>
<dbReference type="InterPro" id="IPR050247">
    <property type="entry name" value="Met_Aminopeptidase_Type2"/>
</dbReference>
<dbReference type="SUPFAM" id="SSF55920">
    <property type="entry name" value="Creatinase/aminopeptidase"/>
    <property type="match status" value="2"/>
</dbReference>
<feature type="compositionally biased region" description="Basic residues" evidence="14">
    <location>
        <begin position="329"/>
        <end position="341"/>
    </location>
</feature>
<dbReference type="InterPro" id="IPR036005">
    <property type="entry name" value="Creatinase/aminopeptidase-like"/>
</dbReference>
<evidence type="ECO:0000256" key="13">
    <source>
        <dbReference type="RuleBase" id="RU003653"/>
    </source>
</evidence>
<keyword evidence="10 12" id="KW-0378">Hydrolase</keyword>
<evidence type="ECO:0000256" key="7">
    <source>
        <dbReference type="ARBA" id="ARBA00022490"/>
    </source>
</evidence>
<reference evidence="16 17" key="1">
    <citation type="submission" date="2020-08" db="EMBL/GenBank/DDBJ databases">
        <title>Plant Genome Project.</title>
        <authorList>
            <person name="Zhang R.-G."/>
        </authorList>
    </citation>
    <scope>NUCLEOTIDE SEQUENCE [LARGE SCALE GENOMIC DNA]</scope>
    <source>
        <tissue evidence="16">Rhizome</tissue>
    </source>
</reference>
<gene>
    <name evidence="16" type="ORF">ZIOFF_049519</name>
</gene>
<comment type="cofactor">
    <cofactor evidence="12">
        <name>Co(2+)</name>
        <dbReference type="ChEBI" id="CHEBI:48828"/>
    </cofactor>
    <cofactor evidence="12">
        <name>Zn(2+)</name>
        <dbReference type="ChEBI" id="CHEBI:29105"/>
    </cofactor>
    <cofactor evidence="12">
        <name>Mn(2+)</name>
        <dbReference type="ChEBI" id="CHEBI:29035"/>
    </cofactor>
    <cofactor evidence="12">
        <name>Fe(2+)</name>
        <dbReference type="ChEBI" id="CHEBI:29033"/>
    </cofactor>
    <text evidence="12">Binds 2 divalent metal cations per subunit. Has a high-affinity and a low affinity metal-binding site. The true nature of the physiological cofactor is under debate. The enzyme is active with cobalt, zinc, manganese or divalent iron ions. Most likely, methionine aminopeptidases function as mononuclear Fe(2+)-metalloproteases under physiological conditions, and the catalytically relevant metal-binding site has been assigned to the histidine-containing high-affinity site.</text>
</comment>
<proteinExistence type="inferred from homology"/>
<dbReference type="InterPro" id="IPR001714">
    <property type="entry name" value="Pept_M24_MAP"/>
</dbReference>
<dbReference type="CDD" id="cd01088">
    <property type="entry name" value="MetAP2"/>
    <property type="match status" value="2"/>
</dbReference>
<comment type="similarity">
    <text evidence="12">Belongs to the peptidase M24A family. Methionine aminopeptidase eukaryotic type 2 subfamily.</text>
</comment>
<dbReference type="InterPro" id="IPR036388">
    <property type="entry name" value="WH-like_DNA-bd_sf"/>
</dbReference>
<evidence type="ECO:0000256" key="12">
    <source>
        <dbReference type="HAMAP-Rule" id="MF_03175"/>
    </source>
</evidence>
<keyword evidence="17" id="KW-1185">Reference proteome</keyword>
<name>A0A8J5G1V8_ZINOF</name>
<comment type="cofactor">
    <cofactor evidence="4">
        <name>Fe(2+)</name>
        <dbReference type="ChEBI" id="CHEBI:29033"/>
    </cofactor>
</comment>
<comment type="cofactor">
    <cofactor evidence="3">
        <name>Zn(2+)</name>
        <dbReference type="ChEBI" id="CHEBI:29105"/>
    </cofactor>
</comment>
<dbReference type="Gene3D" id="3.90.230.10">
    <property type="entry name" value="Creatinase/methionine aminopeptidase superfamily"/>
    <property type="match status" value="2"/>
</dbReference>
<comment type="function">
    <text evidence="11">Protects eukaryotic initiation factor EIF2S1 from translation-inhibiting phosphorylation by inhibitory kinases such as EIF2AK2/PKR and EIF2AK1/HCR. Plays a critical role in the regulation of protein synthesis.</text>
</comment>
<evidence type="ECO:0000256" key="1">
    <source>
        <dbReference type="ARBA" id="ARBA00000294"/>
    </source>
</evidence>
<feature type="binding site" evidence="12">
    <location>
        <position position="495"/>
    </location>
    <ligand>
        <name>a divalent metal cation</name>
        <dbReference type="ChEBI" id="CHEBI:60240"/>
        <label>1</label>
    </ligand>
</feature>
<evidence type="ECO:0000259" key="15">
    <source>
        <dbReference type="Pfam" id="PF00557"/>
    </source>
</evidence>
<feature type="binding site" evidence="12">
    <location>
        <position position="692"/>
    </location>
    <ligand>
        <name>a divalent metal cation</name>
        <dbReference type="ChEBI" id="CHEBI:60240"/>
        <label>2</label>
        <note>catalytic</note>
    </ligand>
</feature>
<dbReference type="FunFam" id="3.90.230.10:FF:000003">
    <property type="entry name" value="Methionine aminopeptidase 2"/>
    <property type="match status" value="1"/>
</dbReference>
<dbReference type="HAMAP" id="MF_03175">
    <property type="entry name" value="MetAP_2_euk"/>
    <property type="match status" value="1"/>
</dbReference>
<dbReference type="EC" id="3.4.11.18" evidence="12"/>
<comment type="cofactor">
    <cofactor evidence="2">
        <name>Mn(2+)</name>
        <dbReference type="ChEBI" id="CHEBI:29035"/>
    </cofactor>
</comment>
<evidence type="ECO:0000256" key="8">
    <source>
        <dbReference type="ARBA" id="ARBA00022670"/>
    </source>
</evidence>
<comment type="function">
    <text evidence="12 13">Cotranslationally removes the N-terminal methionine from nascent proteins. The N-terminal methionine is often cleaved when the second residue in the primary sequence is small and uncharged (Met-Ala-, Cys, Gly, Pro, Ser, Thr, or Val).</text>
</comment>
<keyword evidence="8 12" id="KW-0645">Protease</keyword>
<evidence type="ECO:0000256" key="10">
    <source>
        <dbReference type="ARBA" id="ARBA00022801"/>
    </source>
</evidence>
<dbReference type="EMBL" id="JACMSC010000013">
    <property type="protein sequence ID" value="KAG6494487.1"/>
    <property type="molecule type" value="Genomic_DNA"/>
</dbReference>
<feature type="domain" description="Peptidase M24" evidence="15">
    <location>
        <begin position="398"/>
        <end position="605"/>
    </location>
</feature>
<dbReference type="Proteomes" id="UP000734854">
    <property type="component" value="Unassembled WGS sequence"/>
</dbReference>